<dbReference type="EMBL" id="FN649727">
    <property type="protein sequence ID" value="CBN78822.1"/>
    <property type="molecule type" value="Genomic_DNA"/>
</dbReference>
<evidence type="ECO:0000256" key="1">
    <source>
        <dbReference type="SAM" id="MobiDB-lite"/>
    </source>
</evidence>
<dbReference type="InParanoid" id="D8LF97"/>
<protein>
    <submittedName>
        <fullName evidence="2">Uncharacterized protein</fullName>
    </submittedName>
</protein>
<evidence type="ECO:0000313" key="2">
    <source>
        <dbReference type="EMBL" id="CBN78822.1"/>
    </source>
</evidence>
<dbReference type="Proteomes" id="UP000002630">
    <property type="component" value="Linkage Group LG02"/>
</dbReference>
<dbReference type="OrthoDB" id="10408769at2759"/>
<gene>
    <name evidence="2" type="ORF">Esi_0145_0032</name>
</gene>
<evidence type="ECO:0000313" key="3">
    <source>
        <dbReference type="Proteomes" id="UP000002630"/>
    </source>
</evidence>
<feature type="compositionally biased region" description="Basic residues" evidence="1">
    <location>
        <begin position="444"/>
        <end position="461"/>
    </location>
</feature>
<accession>D8LF97</accession>
<feature type="compositionally biased region" description="Basic and acidic residues" evidence="1">
    <location>
        <begin position="211"/>
        <end position="222"/>
    </location>
</feature>
<feature type="compositionally biased region" description="Basic residues" evidence="1">
    <location>
        <begin position="377"/>
        <end position="388"/>
    </location>
</feature>
<sequence>MSTPDDEEADFTNQLKSGVPVMLHVKVGKLEPGSIQLVDEENEKLVIKTLREGWCSWCYCYNRRYELSPGQLEPVENRTHTMRLNRSTVLLNGGDSHNTASMLRRSLSLLRRHPHPESIDLTFATPKLEESLRLWVHKRLAVVNPASSLPRESSKRVVQALQGLRPSEDSDVETAYSEEQPTPRDLRRSGSAKIWPAQGHLVKRQSSRKAFKSESEQWDRRPSARSVGSTIPEGKGSGSSGGEDGGGASDGSDKAAWAWKAPPVLRRLSVSSNRSSRGGAAVVSPPPPDTAAGSSSVDNADMASGTSAAPLPPSVGSLPPSRCSSLTIGAAAAPAAGKREPERVRSSSDSGARGGDFWDPLGLMNDATLDTPPVKKTLPRRGSARRGRAPQSTTSTAAADDDADAAPAAAPAAGRAPATTAAAGGGRGAGGGDRKDRTLPPQGSKKKKKLSQGKAAAKKAPKVTVETDNKE</sequence>
<proteinExistence type="predicted"/>
<reference evidence="2 3" key="1">
    <citation type="journal article" date="2010" name="Nature">
        <title>The Ectocarpus genome and the independent evolution of multicellularity in brown algae.</title>
        <authorList>
            <person name="Cock J.M."/>
            <person name="Sterck L."/>
            <person name="Rouze P."/>
            <person name="Scornet D."/>
            <person name="Allen A.E."/>
            <person name="Amoutzias G."/>
            <person name="Anthouard V."/>
            <person name="Artiguenave F."/>
            <person name="Aury J.M."/>
            <person name="Badger J.H."/>
            <person name="Beszteri B."/>
            <person name="Billiau K."/>
            <person name="Bonnet E."/>
            <person name="Bothwell J.H."/>
            <person name="Bowler C."/>
            <person name="Boyen C."/>
            <person name="Brownlee C."/>
            <person name="Carrano C.J."/>
            <person name="Charrier B."/>
            <person name="Cho G.Y."/>
            <person name="Coelho S.M."/>
            <person name="Collen J."/>
            <person name="Corre E."/>
            <person name="Da Silva C."/>
            <person name="Delage L."/>
            <person name="Delaroque N."/>
            <person name="Dittami S.M."/>
            <person name="Doulbeau S."/>
            <person name="Elias M."/>
            <person name="Farnham G."/>
            <person name="Gachon C.M."/>
            <person name="Gschloessl B."/>
            <person name="Heesch S."/>
            <person name="Jabbari K."/>
            <person name="Jubin C."/>
            <person name="Kawai H."/>
            <person name="Kimura K."/>
            <person name="Kloareg B."/>
            <person name="Kupper F.C."/>
            <person name="Lang D."/>
            <person name="Le Bail A."/>
            <person name="Leblanc C."/>
            <person name="Lerouge P."/>
            <person name="Lohr M."/>
            <person name="Lopez P.J."/>
            <person name="Martens C."/>
            <person name="Maumus F."/>
            <person name="Michel G."/>
            <person name="Miranda-Saavedra D."/>
            <person name="Morales J."/>
            <person name="Moreau H."/>
            <person name="Motomura T."/>
            <person name="Nagasato C."/>
            <person name="Napoli C.A."/>
            <person name="Nelson D.R."/>
            <person name="Nyvall-Collen P."/>
            <person name="Peters A.F."/>
            <person name="Pommier C."/>
            <person name="Potin P."/>
            <person name="Poulain J."/>
            <person name="Quesneville H."/>
            <person name="Read B."/>
            <person name="Rensing S.A."/>
            <person name="Ritter A."/>
            <person name="Rousvoal S."/>
            <person name="Samanta M."/>
            <person name="Samson G."/>
            <person name="Schroeder D.C."/>
            <person name="Segurens B."/>
            <person name="Strittmatter M."/>
            <person name="Tonon T."/>
            <person name="Tregear J.W."/>
            <person name="Valentin K."/>
            <person name="von Dassow P."/>
            <person name="Yamagishi T."/>
            <person name="Van de Peer Y."/>
            <person name="Wincker P."/>
        </authorList>
    </citation>
    <scope>NUCLEOTIDE SEQUENCE [LARGE SCALE GENOMIC DNA]</scope>
    <source>
        <strain evidence="3">Ec32 / CCAP1310/4</strain>
    </source>
</reference>
<feature type="compositionally biased region" description="Low complexity" evidence="1">
    <location>
        <begin position="405"/>
        <end position="422"/>
    </location>
</feature>
<feature type="region of interest" description="Disordered" evidence="1">
    <location>
        <begin position="269"/>
        <end position="471"/>
    </location>
</feature>
<dbReference type="EMBL" id="FN648032">
    <property type="protein sequence ID" value="CBN78822.1"/>
    <property type="molecule type" value="Genomic_DNA"/>
</dbReference>
<organism evidence="2 3">
    <name type="scientific">Ectocarpus siliculosus</name>
    <name type="common">Brown alga</name>
    <name type="synonym">Conferva siliculosa</name>
    <dbReference type="NCBI Taxonomy" id="2880"/>
    <lineage>
        <taxon>Eukaryota</taxon>
        <taxon>Sar</taxon>
        <taxon>Stramenopiles</taxon>
        <taxon>Ochrophyta</taxon>
        <taxon>PX clade</taxon>
        <taxon>Phaeophyceae</taxon>
        <taxon>Ectocarpales</taxon>
        <taxon>Ectocarpaceae</taxon>
        <taxon>Ectocarpus</taxon>
    </lineage>
</organism>
<feature type="compositionally biased region" description="Low complexity" evidence="1">
    <location>
        <begin position="389"/>
        <end position="398"/>
    </location>
</feature>
<feature type="compositionally biased region" description="Basic and acidic residues" evidence="1">
    <location>
        <begin position="337"/>
        <end position="346"/>
    </location>
</feature>
<name>D8LF97_ECTSI</name>
<feature type="compositionally biased region" description="Basic residues" evidence="1">
    <location>
        <begin position="201"/>
        <end position="210"/>
    </location>
</feature>
<keyword evidence="3" id="KW-1185">Reference proteome</keyword>
<dbReference type="AlphaFoldDB" id="D8LF97"/>
<feature type="region of interest" description="Disordered" evidence="1">
    <location>
        <begin position="146"/>
        <end position="256"/>
    </location>
</feature>
<feature type="compositionally biased region" description="Gly residues" evidence="1">
    <location>
        <begin position="235"/>
        <end position="249"/>
    </location>
</feature>